<dbReference type="SMART" id="SM01265">
    <property type="entry name" value="Mab-21"/>
    <property type="match status" value="1"/>
</dbReference>
<accession>A0A0E3P3N4</accession>
<dbReference type="InterPro" id="IPR024810">
    <property type="entry name" value="MAB21L/cGLR"/>
</dbReference>
<evidence type="ECO:0000259" key="3">
    <source>
        <dbReference type="Pfam" id="PF03281"/>
    </source>
</evidence>
<keyword evidence="5" id="KW-1185">Reference proteome</keyword>
<dbReference type="PANTHER" id="PTHR10656:SF42">
    <property type="entry name" value="CYCLIC GMP-AMP SYNTHASE-LIKE PROTEIN-RELATED"/>
    <property type="match status" value="1"/>
</dbReference>
<dbReference type="GO" id="GO:0005524">
    <property type="term" value="F:ATP binding"/>
    <property type="evidence" value="ECO:0007669"/>
    <property type="project" value="UniProtKB-KW"/>
</dbReference>
<reference evidence="4 5" key="1">
    <citation type="submission" date="2014-07" db="EMBL/GenBank/DDBJ databases">
        <title>Methanogenic archaea and the global carbon cycle.</title>
        <authorList>
            <person name="Henriksen J.R."/>
            <person name="Luke J."/>
            <person name="Reinhart S."/>
            <person name="Benedict M.N."/>
            <person name="Youngblut N.D."/>
            <person name="Metcalf M.E."/>
            <person name="Whitaker R.J."/>
            <person name="Metcalf W.W."/>
        </authorList>
    </citation>
    <scope>NUCLEOTIDE SEQUENCE [LARGE SCALE GENOMIC DNA]</scope>
    <source>
        <strain evidence="4 5">T4/M</strain>
    </source>
</reference>
<gene>
    <name evidence="4" type="ORF">MSSIT_1391</name>
</gene>
<dbReference type="HOGENOM" id="CLU_854305_0_0_2"/>
<feature type="domain" description="Mab-21-like nucleotidyltransferase" evidence="3">
    <location>
        <begin position="62"/>
        <end position="167"/>
    </location>
</feature>
<evidence type="ECO:0000313" key="4">
    <source>
        <dbReference type="EMBL" id="AKB28110.1"/>
    </source>
</evidence>
<dbReference type="PATRIC" id="fig|1434120.4.peg.1780"/>
<dbReference type="Proteomes" id="UP000033111">
    <property type="component" value="Chromosome"/>
</dbReference>
<evidence type="ECO:0000256" key="1">
    <source>
        <dbReference type="ARBA" id="ARBA00022741"/>
    </source>
</evidence>
<dbReference type="RefSeq" id="WP_048174589.1">
    <property type="nucleotide sequence ID" value="NZ_CP009506.1"/>
</dbReference>
<name>A0A0E3P3N4_9EURY</name>
<dbReference type="Pfam" id="PF03281">
    <property type="entry name" value="Mab-21"/>
    <property type="match status" value="1"/>
</dbReference>
<keyword evidence="2" id="KW-0067">ATP-binding</keyword>
<dbReference type="Gene3D" id="3.30.460.90">
    <property type="match status" value="1"/>
</dbReference>
<dbReference type="PANTHER" id="PTHR10656">
    <property type="entry name" value="CELL FATE DETERMINING PROTEIN MAB21-RELATED"/>
    <property type="match status" value="1"/>
</dbReference>
<dbReference type="AlphaFoldDB" id="A0A0E3P3N4"/>
<dbReference type="KEGG" id="msw:MSSIT_1391"/>
<sequence length="329" mass="37305">MADMNKLINKFIKDEISLSRTDISESAKSRDWFLDRIKSKIEQRVNEPVLYGPQPFLYFGSYFKGTKVSNVDEYDVLVVIDSYGGQFTQNGQIVGNGVGKNNPNHKYDEKYKKSDGSGVSPAKTLNWLKGIVTEVVESYGGTAPERNGQAITARIESKDINIDLVPAGIFESTLQPGVFFYDIPKGDLNNGWILTNPQQDIKLINELAQKNYNFKNIVRILKYIKKQYNFSVSSFAIECCAISYANANYWYSYSDYENLKGMLSYFAACLKNKNIQDTFDTDNNLLSDVGSSEWYSERVEKIINVLCAQTHETDEEKAYGRVHSILSNC</sequence>
<dbReference type="EMBL" id="CP009506">
    <property type="protein sequence ID" value="AKB28110.1"/>
    <property type="molecule type" value="Genomic_DNA"/>
</dbReference>
<dbReference type="OrthoDB" id="150570at2157"/>
<protein>
    <recommendedName>
        <fullName evidence="3">Mab-21-like nucleotidyltransferase domain-containing protein</fullName>
    </recommendedName>
</protein>
<dbReference type="InterPro" id="IPR046903">
    <property type="entry name" value="Mab-21-like_nuc_Trfase"/>
</dbReference>
<keyword evidence="1" id="KW-0547">Nucleotide-binding</keyword>
<dbReference type="Gene3D" id="1.10.1410.40">
    <property type="match status" value="1"/>
</dbReference>
<organism evidence="4 5">
    <name type="scientific">Methanosarcina siciliae T4/M</name>
    <dbReference type="NCBI Taxonomy" id="1434120"/>
    <lineage>
        <taxon>Archaea</taxon>
        <taxon>Methanobacteriati</taxon>
        <taxon>Methanobacteriota</taxon>
        <taxon>Stenosarchaea group</taxon>
        <taxon>Methanomicrobia</taxon>
        <taxon>Methanosarcinales</taxon>
        <taxon>Methanosarcinaceae</taxon>
        <taxon>Methanosarcina</taxon>
    </lineage>
</organism>
<evidence type="ECO:0000313" key="5">
    <source>
        <dbReference type="Proteomes" id="UP000033111"/>
    </source>
</evidence>
<evidence type="ECO:0000256" key="2">
    <source>
        <dbReference type="ARBA" id="ARBA00022840"/>
    </source>
</evidence>
<proteinExistence type="predicted"/>
<dbReference type="GeneID" id="24860216"/>